<sequence>ETPKVAGQLDRWTD</sequence>
<dbReference type="Proteomes" id="UP000324800">
    <property type="component" value="Unassembled WGS sequence"/>
</dbReference>
<evidence type="ECO:0000313" key="1">
    <source>
        <dbReference type="EMBL" id="KAA6338314.1"/>
    </source>
</evidence>
<reference evidence="1 2" key="1">
    <citation type="submission" date="2019-03" db="EMBL/GenBank/DDBJ databases">
        <title>Single cell metagenomics reveals metabolic interactions within the superorganism composed of flagellate Streblomastix strix and complex community of Bacteroidetes bacteria on its surface.</title>
        <authorList>
            <person name="Treitli S.C."/>
            <person name="Kolisko M."/>
            <person name="Husnik F."/>
            <person name="Keeling P."/>
            <person name="Hampl V."/>
        </authorList>
    </citation>
    <scope>NUCLEOTIDE SEQUENCE [LARGE SCALE GENOMIC DNA]</scope>
    <source>
        <strain evidence="1">ST1C</strain>
    </source>
</reference>
<name>A0A5J4RWW5_9EUKA</name>
<comment type="caution">
    <text evidence="1">The sequence shown here is derived from an EMBL/GenBank/DDBJ whole genome shotgun (WGS) entry which is preliminary data.</text>
</comment>
<organism evidence="1 2">
    <name type="scientific">Streblomastix strix</name>
    <dbReference type="NCBI Taxonomy" id="222440"/>
    <lineage>
        <taxon>Eukaryota</taxon>
        <taxon>Metamonada</taxon>
        <taxon>Preaxostyla</taxon>
        <taxon>Oxymonadida</taxon>
        <taxon>Streblomastigidae</taxon>
        <taxon>Streblomastix</taxon>
    </lineage>
</organism>
<evidence type="ECO:0000313" key="2">
    <source>
        <dbReference type="Proteomes" id="UP000324800"/>
    </source>
</evidence>
<accession>A0A5J4RWW5</accession>
<protein>
    <submittedName>
        <fullName evidence="1">Uncharacterized protein</fullName>
    </submittedName>
</protein>
<gene>
    <name evidence="1" type="ORF">EZS28_052712</name>
</gene>
<proteinExistence type="predicted"/>
<dbReference type="EMBL" id="SNRW01041278">
    <property type="protein sequence ID" value="KAA6338314.1"/>
    <property type="molecule type" value="Genomic_DNA"/>
</dbReference>
<feature type="non-terminal residue" evidence="1">
    <location>
        <position position="1"/>
    </location>
</feature>